<reference evidence="2" key="1">
    <citation type="journal article" date="2023" name="Mol. Phylogenet. Evol.">
        <title>Genome-scale phylogeny and comparative genomics of the fungal order Sordariales.</title>
        <authorList>
            <person name="Hensen N."/>
            <person name="Bonometti L."/>
            <person name="Westerberg I."/>
            <person name="Brannstrom I.O."/>
            <person name="Guillou S."/>
            <person name="Cros-Aarteil S."/>
            <person name="Calhoun S."/>
            <person name="Haridas S."/>
            <person name="Kuo A."/>
            <person name="Mondo S."/>
            <person name="Pangilinan J."/>
            <person name="Riley R."/>
            <person name="LaButti K."/>
            <person name="Andreopoulos B."/>
            <person name="Lipzen A."/>
            <person name="Chen C."/>
            <person name="Yan M."/>
            <person name="Daum C."/>
            <person name="Ng V."/>
            <person name="Clum A."/>
            <person name="Steindorff A."/>
            <person name="Ohm R.A."/>
            <person name="Martin F."/>
            <person name="Silar P."/>
            <person name="Natvig D.O."/>
            <person name="Lalanne C."/>
            <person name="Gautier V."/>
            <person name="Ament-Velasquez S.L."/>
            <person name="Kruys A."/>
            <person name="Hutchinson M.I."/>
            <person name="Powell A.J."/>
            <person name="Barry K."/>
            <person name="Miller A.N."/>
            <person name="Grigoriev I.V."/>
            <person name="Debuchy R."/>
            <person name="Gladieux P."/>
            <person name="Hiltunen Thoren M."/>
            <person name="Johannesson H."/>
        </authorList>
    </citation>
    <scope>NUCLEOTIDE SEQUENCE</scope>
    <source>
        <strain evidence="2">CBS 232.78</strain>
    </source>
</reference>
<feature type="region of interest" description="Disordered" evidence="1">
    <location>
        <begin position="206"/>
        <end position="241"/>
    </location>
</feature>
<proteinExistence type="predicted"/>
<evidence type="ECO:0000313" key="2">
    <source>
        <dbReference type="EMBL" id="KAK3393751.1"/>
    </source>
</evidence>
<comment type="caution">
    <text evidence="2">The sequence shown here is derived from an EMBL/GenBank/DDBJ whole genome shotgun (WGS) entry which is preliminary data.</text>
</comment>
<name>A0AAE0P5N2_9PEZI</name>
<gene>
    <name evidence="2" type="ORF">B0H63DRAFT_531632</name>
</gene>
<evidence type="ECO:0000313" key="3">
    <source>
        <dbReference type="Proteomes" id="UP001285441"/>
    </source>
</evidence>
<dbReference type="AlphaFoldDB" id="A0AAE0P5N2"/>
<evidence type="ECO:0000256" key="1">
    <source>
        <dbReference type="SAM" id="MobiDB-lite"/>
    </source>
</evidence>
<organism evidence="2 3">
    <name type="scientific">Podospora didyma</name>
    <dbReference type="NCBI Taxonomy" id="330526"/>
    <lineage>
        <taxon>Eukaryota</taxon>
        <taxon>Fungi</taxon>
        <taxon>Dikarya</taxon>
        <taxon>Ascomycota</taxon>
        <taxon>Pezizomycotina</taxon>
        <taxon>Sordariomycetes</taxon>
        <taxon>Sordariomycetidae</taxon>
        <taxon>Sordariales</taxon>
        <taxon>Podosporaceae</taxon>
        <taxon>Podospora</taxon>
    </lineage>
</organism>
<dbReference type="EMBL" id="JAULSW010000001">
    <property type="protein sequence ID" value="KAK3393751.1"/>
    <property type="molecule type" value="Genomic_DNA"/>
</dbReference>
<reference evidence="2" key="2">
    <citation type="submission" date="2023-06" db="EMBL/GenBank/DDBJ databases">
        <authorList>
            <consortium name="Lawrence Berkeley National Laboratory"/>
            <person name="Haridas S."/>
            <person name="Hensen N."/>
            <person name="Bonometti L."/>
            <person name="Westerberg I."/>
            <person name="Brannstrom I.O."/>
            <person name="Guillou S."/>
            <person name="Cros-Aarteil S."/>
            <person name="Calhoun S."/>
            <person name="Kuo A."/>
            <person name="Mondo S."/>
            <person name="Pangilinan J."/>
            <person name="Riley R."/>
            <person name="LaButti K."/>
            <person name="Andreopoulos B."/>
            <person name="Lipzen A."/>
            <person name="Chen C."/>
            <person name="Yanf M."/>
            <person name="Daum C."/>
            <person name="Ng V."/>
            <person name="Clum A."/>
            <person name="Steindorff A."/>
            <person name="Ohm R."/>
            <person name="Martin F."/>
            <person name="Silar P."/>
            <person name="Natvig D."/>
            <person name="Lalanne C."/>
            <person name="Gautier V."/>
            <person name="Ament-velasquez S.L."/>
            <person name="Kruys A."/>
            <person name="Hutchinson M.I."/>
            <person name="Powell A.J."/>
            <person name="Barry K."/>
            <person name="Miller A.N."/>
            <person name="Grigoriev I.V."/>
            <person name="Debuchy R."/>
            <person name="Gladieux P."/>
            <person name="Thoren M.H."/>
            <person name="Johannesson H."/>
        </authorList>
    </citation>
    <scope>NUCLEOTIDE SEQUENCE</scope>
    <source>
        <strain evidence="2">CBS 232.78</strain>
    </source>
</reference>
<feature type="compositionally biased region" description="Polar residues" evidence="1">
    <location>
        <begin position="230"/>
        <end position="241"/>
    </location>
</feature>
<protein>
    <submittedName>
        <fullName evidence="2">Uncharacterized protein</fullName>
    </submittedName>
</protein>
<dbReference type="Proteomes" id="UP001285441">
    <property type="component" value="Unassembled WGS sequence"/>
</dbReference>
<sequence length="269" mass="30114">MQKKNPSPVNWPESKSLSHTHYQCQKARRSADWLTGRWSAKAKATPRLVINSSTPRLLRQERHGDVPGLAASIWHRRVQKLQIQAKPVCDRLCKRTEDNERVLGRSLGRRRLECVRWKLGTPFGGRRGRMLLLIGPDGCQIDMDARSLLKASHSLSPAHPSGPPPPVSYLTCFALPSTPACEARRLQLPTRRERIRSFTRQWRLPVDNQSINDDGGNNDEDDDPLVLAPATTSDSEGTSEQFTQAATLRLLCGNSQSDKGQQRLARSTG</sequence>
<accession>A0AAE0P5N2</accession>
<keyword evidence="3" id="KW-1185">Reference proteome</keyword>